<name>A0A8S1NW51_PARPR</name>
<organism evidence="5 6">
    <name type="scientific">Paramecium primaurelia</name>
    <dbReference type="NCBI Taxonomy" id="5886"/>
    <lineage>
        <taxon>Eukaryota</taxon>
        <taxon>Sar</taxon>
        <taxon>Alveolata</taxon>
        <taxon>Ciliophora</taxon>
        <taxon>Intramacronucleata</taxon>
        <taxon>Oligohymenophorea</taxon>
        <taxon>Peniculida</taxon>
        <taxon>Parameciidae</taxon>
        <taxon>Paramecium</taxon>
    </lineage>
</organism>
<feature type="coiled-coil region" evidence="2">
    <location>
        <begin position="97"/>
        <end position="149"/>
    </location>
</feature>
<dbReference type="PROSITE" id="PS00028">
    <property type="entry name" value="ZINC_FINGER_C2H2_1"/>
    <property type="match status" value="1"/>
</dbReference>
<evidence type="ECO:0000256" key="2">
    <source>
        <dbReference type="SAM" id="Coils"/>
    </source>
</evidence>
<feature type="region of interest" description="Disordered" evidence="3">
    <location>
        <begin position="245"/>
        <end position="271"/>
    </location>
</feature>
<feature type="region of interest" description="Disordered" evidence="3">
    <location>
        <begin position="486"/>
        <end position="525"/>
    </location>
</feature>
<evidence type="ECO:0000259" key="4">
    <source>
        <dbReference type="PROSITE" id="PS50157"/>
    </source>
</evidence>
<feature type="compositionally biased region" description="Acidic residues" evidence="3">
    <location>
        <begin position="491"/>
        <end position="502"/>
    </location>
</feature>
<evidence type="ECO:0000313" key="6">
    <source>
        <dbReference type="Proteomes" id="UP000688137"/>
    </source>
</evidence>
<reference evidence="5" key="1">
    <citation type="submission" date="2021-01" db="EMBL/GenBank/DDBJ databases">
        <authorList>
            <consortium name="Genoscope - CEA"/>
            <person name="William W."/>
        </authorList>
    </citation>
    <scope>NUCLEOTIDE SEQUENCE</scope>
</reference>
<dbReference type="AlphaFoldDB" id="A0A8S1NW51"/>
<evidence type="ECO:0000256" key="1">
    <source>
        <dbReference type="PROSITE-ProRule" id="PRU00042"/>
    </source>
</evidence>
<protein>
    <recommendedName>
        <fullName evidence="4">C2H2-type domain-containing protein</fullName>
    </recommendedName>
</protein>
<dbReference type="PROSITE" id="PS50157">
    <property type="entry name" value="ZINC_FINGER_C2H2_2"/>
    <property type="match status" value="1"/>
</dbReference>
<feature type="compositionally biased region" description="Basic and acidic residues" evidence="3">
    <location>
        <begin position="503"/>
        <end position="512"/>
    </location>
</feature>
<accession>A0A8S1NW51</accession>
<proteinExistence type="predicted"/>
<evidence type="ECO:0000313" key="5">
    <source>
        <dbReference type="EMBL" id="CAD8095850.1"/>
    </source>
</evidence>
<dbReference type="EMBL" id="CAJJDM010000102">
    <property type="protein sequence ID" value="CAD8095850.1"/>
    <property type="molecule type" value="Genomic_DNA"/>
</dbReference>
<gene>
    <name evidence="5" type="ORF">PPRIM_AZ9-3.1.T0990183</name>
</gene>
<keyword evidence="1" id="KW-0479">Metal-binding</keyword>
<keyword evidence="1" id="KW-0862">Zinc</keyword>
<keyword evidence="6" id="KW-1185">Reference proteome</keyword>
<evidence type="ECO:0000256" key="3">
    <source>
        <dbReference type="SAM" id="MobiDB-lite"/>
    </source>
</evidence>
<keyword evidence="1" id="KW-0863">Zinc-finger</keyword>
<dbReference type="OMA" id="MANTQQS"/>
<feature type="domain" description="C2H2-type" evidence="4">
    <location>
        <begin position="152"/>
        <end position="180"/>
    </location>
</feature>
<dbReference type="InterPro" id="IPR013087">
    <property type="entry name" value="Znf_C2H2_type"/>
</dbReference>
<sequence>MQQNNSAIKHLIKPFSFELPQSEQFNPLLLDNLNWDYVQANLDIAQCGPFLKNFVQSNFTSDTIRNMEFRQFKKMLEVCQFAMDFYTQNQEQKEIEIDEKVQILRNKQEQLEKLKEIEKQHMDKQNQINKELELLKQEAKKVKEQAVKNIIFKCHHCDKCYSSKQELLKHIDNKHVEKQKDDITNPEYLGSMLQQLQQQQTQQQQSMANTQQSFMKQQQFGNTMQSMPDPLMIGSAGFQQLKQQQIEKMEQKQKRKEERKIKRENDREERQKRILQQEEQMKQFQNQMKILIEQKVQEMVKLNNMVGSQQQAQIIQQKKLIAELEELKQMRFVQKDHSIIQQEQQQVNQSKSNEDEKILNIIDKEVNDLDISQQSLHSQQLSRDQKLQINKNQKAGDQSGMMSFHNYSYSQNSQNMINVKTEMGKANQIKNNQLNVAEMAHVGEIESDNEVLDQDGDASYLRPVNKKSEVQQAEIEFIEAIRKKKILKEDPQDDDDEDDHDFDDLLNKEKQKLLGPNSESQTNKELLESLNKIQQLSKDKS</sequence>
<keyword evidence="2" id="KW-0175">Coiled coil</keyword>
<comment type="caution">
    <text evidence="5">The sequence shown here is derived from an EMBL/GenBank/DDBJ whole genome shotgun (WGS) entry which is preliminary data.</text>
</comment>
<dbReference type="GO" id="GO:0008270">
    <property type="term" value="F:zinc ion binding"/>
    <property type="evidence" value="ECO:0007669"/>
    <property type="project" value="UniProtKB-KW"/>
</dbReference>
<dbReference type="Proteomes" id="UP000688137">
    <property type="component" value="Unassembled WGS sequence"/>
</dbReference>